<dbReference type="PANTHER" id="PTHR36838">
    <property type="entry name" value="AUXIN EFFLUX CARRIER FAMILY PROTEIN"/>
    <property type="match status" value="1"/>
</dbReference>
<evidence type="ECO:0000256" key="1">
    <source>
        <dbReference type="ARBA" id="ARBA00022448"/>
    </source>
</evidence>
<keyword evidence="4" id="KW-1185">Reference proteome</keyword>
<feature type="transmembrane region" description="Helical" evidence="2">
    <location>
        <begin position="188"/>
        <end position="205"/>
    </location>
</feature>
<comment type="caution">
    <text evidence="3">The sequence shown here is derived from an EMBL/GenBank/DDBJ whole genome shotgun (WGS) entry which is preliminary data.</text>
</comment>
<feature type="transmembrane region" description="Helical" evidence="2">
    <location>
        <begin position="217"/>
        <end position="237"/>
    </location>
</feature>
<dbReference type="PANTHER" id="PTHR36838:SF1">
    <property type="entry name" value="SLR1864 PROTEIN"/>
    <property type="match status" value="1"/>
</dbReference>
<dbReference type="Proteomes" id="UP000664317">
    <property type="component" value="Unassembled WGS sequence"/>
</dbReference>
<feature type="transmembrane region" description="Helical" evidence="2">
    <location>
        <begin position="252"/>
        <end position="274"/>
    </location>
</feature>
<feature type="transmembrane region" description="Helical" evidence="2">
    <location>
        <begin position="6"/>
        <end position="24"/>
    </location>
</feature>
<evidence type="ECO:0000313" key="4">
    <source>
        <dbReference type="Proteomes" id="UP000664317"/>
    </source>
</evidence>
<accession>A0ABS3CB73</accession>
<name>A0ABS3CB73_9BACT</name>
<feature type="transmembrane region" description="Helical" evidence="2">
    <location>
        <begin position="155"/>
        <end position="176"/>
    </location>
</feature>
<feature type="transmembrane region" description="Helical" evidence="2">
    <location>
        <begin position="31"/>
        <end position="50"/>
    </location>
</feature>
<gene>
    <name evidence="3" type="ORF">J0A68_20840</name>
</gene>
<organism evidence="3 4">
    <name type="scientific">Algoriphagus oliviformis</name>
    <dbReference type="NCBI Taxonomy" id="2811231"/>
    <lineage>
        <taxon>Bacteria</taxon>
        <taxon>Pseudomonadati</taxon>
        <taxon>Bacteroidota</taxon>
        <taxon>Cytophagia</taxon>
        <taxon>Cytophagales</taxon>
        <taxon>Cyclobacteriaceae</taxon>
        <taxon>Algoriphagus</taxon>
    </lineage>
</organism>
<proteinExistence type="predicted"/>
<feature type="transmembrane region" description="Helical" evidence="2">
    <location>
        <begin position="62"/>
        <end position="81"/>
    </location>
</feature>
<keyword evidence="1" id="KW-0813">Transport</keyword>
<dbReference type="EMBL" id="JAFKCT010000013">
    <property type="protein sequence ID" value="MBN7813415.1"/>
    <property type="molecule type" value="Genomic_DNA"/>
</dbReference>
<keyword evidence="2" id="KW-0812">Transmembrane</keyword>
<dbReference type="RefSeq" id="WP_206580190.1">
    <property type="nucleotide sequence ID" value="NZ_JAFKCT010000013.1"/>
</dbReference>
<feature type="transmembrane region" description="Helical" evidence="2">
    <location>
        <begin position="281"/>
        <end position="303"/>
    </location>
</feature>
<evidence type="ECO:0000313" key="3">
    <source>
        <dbReference type="EMBL" id="MBN7813415.1"/>
    </source>
</evidence>
<protein>
    <recommendedName>
        <fullName evidence="5">Transporter</fullName>
    </recommendedName>
</protein>
<keyword evidence="2" id="KW-1133">Transmembrane helix</keyword>
<keyword evidence="2" id="KW-0472">Membrane</keyword>
<reference evidence="3 4" key="1">
    <citation type="submission" date="2021-03" db="EMBL/GenBank/DDBJ databases">
        <title>novel species isolated from a fishpond in China.</title>
        <authorList>
            <person name="Lu H."/>
            <person name="Cai Z."/>
        </authorList>
    </citation>
    <scope>NUCLEOTIDE SEQUENCE [LARGE SCALE GENOMIC DNA]</scope>
    <source>
        <strain evidence="3 4">H41</strain>
    </source>
</reference>
<evidence type="ECO:0008006" key="5">
    <source>
        <dbReference type="Google" id="ProtNLM"/>
    </source>
</evidence>
<feature type="transmembrane region" description="Helical" evidence="2">
    <location>
        <begin position="93"/>
        <end position="115"/>
    </location>
</feature>
<evidence type="ECO:0000256" key="2">
    <source>
        <dbReference type="SAM" id="Phobius"/>
    </source>
</evidence>
<sequence length="307" mass="33798">MEVLIELFQNLLPVLAFIGVGWFLRKRLGINPALVSTPLVFVLIPVLVVYNVSEADSSKIALIPVLSFMVSLAMNLPALLAKKTLAKREDTNLLKSSFTFFNVLFFGLPVVSALFGKEATSILICVYLGTAVYGDIIGFFQVAKTKLSTKEAVKEILKVPFIYVFIVAIAIKIWGLEIPDSFSPVMDVVGWVVSALGMMIVGVHLDQVDFKNTKIAYFGKLLGFRMLSAALFTFLVIGGEYLLWESLDMEDYLILALLPFLPVASNISLFASFLETEEECFSLVVFFSILLSLAVVPVVAQFIPSPS</sequence>
<feature type="transmembrane region" description="Helical" evidence="2">
    <location>
        <begin position="121"/>
        <end position="143"/>
    </location>
</feature>